<sequence>MPSRLTPGFALVVLLFLCTLLEPLSAFTRPSILSCGSSPRHCFVDSRVRMGSAASSSGMQTLPSNVVKYSQVPKQGVFTADKIPKGLLKSHTTKAGTWGMIRVTQGQLEYQIHNEVEGTESGGTPLKIVLEGPDGRGIVEPTVKHQVKPLTDDVQFVVEFHRVPGTGVVDEPREGLA</sequence>
<name>B7G0W5_PHATC</name>
<accession>B7G0W5</accession>
<dbReference type="KEGG" id="pti:PHATRDRAFT_46343"/>
<evidence type="ECO:0000313" key="4">
    <source>
        <dbReference type="Proteomes" id="UP000000759"/>
    </source>
</evidence>
<dbReference type="Pfam" id="PF09313">
    <property type="entry name" value="TehB-like"/>
    <property type="match status" value="1"/>
</dbReference>
<dbReference type="Proteomes" id="UP000000759">
    <property type="component" value="Chromosome 10"/>
</dbReference>
<gene>
    <name evidence="3" type="ORF">PHATRDRAFT_46343</name>
</gene>
<protein>
    <recommendedName>
        <fullName evidence="2">TehB/YeaR-like domain-containing protein</fullName>
    </recommendedName>
</protein>
<dbReference type="SUPFAM" id="SSF51197">
    <property type="entry name" value="Clavaminate synthase-like"/>
    <property type="match status" value="1"/>
</dbReference>
<dbReference type="EMBL" id="CM000613">
    <property type="protein sequence ID" value="EEC47589.1"/>
    <property type="molecule type" value="Genomic_DNA"/>
</dbReference>
<dbReference type="GeneID" id="7201614"/>
<dbReference type="HOGENOM" id="CLU_147375_0_0_1"/>
<evidence type="ECO:0000259" key="2">
    <source>
        <dbReference type="Pfam" id="PF09313"/>
    </source>
</evidence>
<feature type="signal peptide" evidence="1">
    <location>
        <begin position="1"/>
        <end position="26"/>
    </location>
</feature>
<organism evidence="3 4">
    <name type="scientific">Phaeodactylum tricornutum (strain CCAP 1055/1)</name>
    <dbReference type="NCBI Taxonomy" id="556484"/>
    <lineage>
        <taxon>Eukaryota</taxon>
        <taxon>Sar</taxon>
        <taxon>Stramenopiles</taxon>
        <taxon>Ochrophyta</taxon>
        <taxon>Bacillariophyta</taxon>
        <taxon>Bacillariophyceae</taxon>
        <taxon>Bacillariophycidae</taxon>
        <taxon>Naviculales</taxon>
        <taxon>Phaeodactylaceae</taxon>
        <taxon>Phaeodactylum</taxon>
    </lineage>
</organism>
<dbReference type="InParanoid" id="B7G0W5"/>
<reference evidence="4" key="2">
    <citation type="submission" date="2008-08" db="EMBL/GenBank/DDBJ databases">
        <authorList>
            <consortium name="Diatom Consortium"/>
            <person name="Grigoriev I."/>
            <person name="Grimwood J."/>
            <person name="Kuo A."/>
            <person name="Otillar R.P."/>
            <person name="Salamov A."/>
            <person name="Detter J.C."/>
            <person name="Lindquist E."/>
            <person name="Shapiro H."/>
            <person name="Lucas S."/>
            <person name="Glavina del Rio T."/>
            <person name="Pitluck S."/>
            <person name="Rokhsar D."/>
            <person name="Bowler C."/>
        </authorList>
    </citation>
    <scope>GENOME REANNOTATION</scope>
    <source>
        <strain evidence="4">CCAP 1055/1</strain>
    </source>
</reference>
<evidence type="ECO:0000256" key="1">
    <source>
        <dbReference type="SAM" id="SignalP"/>
    </source>
</evidence>
<dbReference type="eggNOG" id="ENOG502SZD5">
    <property type="taxonomic scope" value="Eukaryota"/>
</dbReference>
<keyword evidence="1" id="KW-0732">Signal</keyword>
<dbReference type="RefSeq" id="XP_002180937.1">
    <property type="nucleotide sequence ID" value="XM_002180901.1"/>
</dbReference>
<dbReference type="OrthoDB" id="44518at2759"/>
<dbReference type="InterPro" id="IPR015392">
    <property type="entry name" value="TehB/YeaR-like_dom"/>
</dbReference>
<dbReference type="PaxDb" id="2850-Phatr46343"/>
<dbReference type="AlphaFoldDB" id="B7G0W5"/>
<proteinExistence type="predicted"/>
<keyword evidence="4" id="KW-1185">Reference proteome</keyword>
<reference evidence="3 4" key="1">
    <citation type="journal article" date="2008" name="Nature">
        <title>The Phaeodactylum genome reveals the evolutionary history of diatom genomes.</title>
        <authorList>
            <person name="Bowler C."/>
            <person name="Allen A.E."/>
            <person name="Badger J.H."/>
            <person name="Grimwood J."/>
            <person name="Jabbari K."/>
            <person name="Kuo A."/>
            <person name="Maheswari U."/>
            <person name="Martens C."/>
            <person name="Maumus F."/>
            <person name="Otillar R.P."/>
            <person name="Rayko E."/>
            <person name="Salamov A."/>
            <person name="Vandepoele K."/>
            <person name="Beszteri B."/>
            <person name="Gruber A."/>
            <person name="Heijde M."/>
            <person name="Katinka M."/>
            <person name="Mock T."/>
            <person name="Valentin K."/>
            <person name="Verret F."/>
            <person name="Berges J.A."/>
            <person name="Brownlee C."/>
            <person name="Cadoret J.P."/>
            <person name="Chiovitti A."/>
            <person name="Choi C.J."/>
            <person name="Coesel S."/>
            <person name="De Martino A."/>
            <person name="Detter J.C."/>
            <person name="Durkin C."/>
            <person name="Falciatore A."/>
            <person name="Fournet J."/>
            <person name="Haruta M."/>
            <person name="Huysman M.J."/>
            <person name="Jenkins B.D."/>
            <person name="Jiroutova K."/>
            <person name="Jorgensen R.E."/>
            <person name="Joubert Y."/>
            <person name="Kaplan A."/>
            <person name="Kroger N."/>
            <person name="Kroth P.G."/>
            <person name="La Roche J."/>
            <person name="Lindquist E."/>
            <person name="Lommer M."/>
            <person name="Martin-Jezequel V."/>
            <person name="Lopez P.J."/>
            <person name="Lucas S."/>
            <person name="Mangogna M."/>
            <person name="McGinnis K."/>
            <person name="Medlin L.K."/>
            <person name="Montsant A."/>
            <person name="Oudot-Le Secq M.P."/>
            <person name="Napoli C."/>
            <person name="Obornik M."/>
            <person name="Parker M.S."/>
            <person name="Petit J.L."/>
            <person name="Porcel B.M."/>
            <person name="Poulsen N."/>
            <person name="Robison M."/>
            <person name="Rychlewski L."/>
            <person name="Rynearson T.A."/>
            <person name="Schmutz J."/>
            <person name="Shapiro H."/>
            <person name="Siaut M."/>
            <person name="Stanley M."/>
            <person name="Sussman M.R."/>
            <person name="Taylor A.R."/>
            <person name="Vardi A."/>
            <person name="von Dassow P."/>
            <person name="Vyverman W."/>
            <person name="Willis A."/>
            <person name="Wyrwicz L.S."/>
            <person name="Rokhsar D.S."/>
            <person name="Weissenbach J."/>
            <person name="Armbrust E.V."/>
            <person name="Green B.R."/>
            <person name="Van de Peer Y."/>
            <person name="Grigoriev I.V."/>
        </authorList>
    </citation>
    <scope>NUCLEOTIDE SEQUENCE [LARGE SCALE GENOMIC DNA]</scope>
    <source>
        <strain evidence="3 4">CCAP 1055/1</strain>
    </source>
</reference>
<evidence type="ECO:0000313" key="3">
    <source>
        <dbReference type="EMBL" id="EEC47589.1"/>
    </source>
</evidence>
<dbReference type="Gene3D" id="2.60.120.10">
    <property type="entry name" value="Jelly Rolls"/>
    <property type="match status" value="1"/>
</dbReference>
<feature type="domain" description="TehB/YeaR-like" evidence="2">
    <location>
        <begin position="77"/>
        <end position="158"/>
    </location>
</feature>
<feature type="chain" id="PRO_5002855699" description="TehB/YeaR-like domain-containing protein" evidence="1">
    <location>
        <begin position="27"/>
        <end position="177"/>
    </location>
</feature>
<dbReference type="InterPro" id="IPR014710">
    <property type="entry name" value="RmlC-like_jellyroll"/>
</dbReference>